<name>A0A857KJK1_9ACTN</name>
<gene>
    <name evidence="1" type="ORF">GII30_12110</name>
</gene>
<protein>
    <submittedName>
        <fullName evidence="1">Methyltransferase domain-containing protein</fullName>
    </submittedName>
</protein>
<dbReference type="Pfam" id="PF13649">
    <property type="entry name" value="Methyltransf_25"/>
    <property type="match status" value="1"/>
</dbReference>
<dbReference type="InterPro" id="IPR041698">
    <property type="entry name" value="Methyltransf_25"/>
</dbReference>
<keyword evidence="1" id="KW-0808">Transferase</keyword>
<keyword evidence="1" id="KW-0489">Methyltransferase</keyword>
<dbReference type="AlphaFoldDB" id="A0A857KJK1"/>
<dbReference type="GO" id="GO:0008168">
    <property type="term" value="F:methyltransferase activity"/>
    <property type="evidence" value="ECO:0007669"/>
    <property type="project" value="UniProtKB-KW"/>
</dbReference>
<accession>A0A857KJK1</accession>
<proteinExistence type="predicted"/>
<dbReference type="CDD" id="cd02440">
    <property type="entry name" value="AdoMet_MTases"/>
    <property type="match status" value="1"/>
</dbReference>
<dbReference type="EMBL" id="CP045810">
    <property type="protein sequence ID" value="QHN39811.1"/>
    <property type="molecule type" value="Genomic_DNA"/>
</dbReference>
<dbReference type="GO" id="GO:0032259">
    <property type="term" value="P:methylation"/>
    <property type="evidence" value="ECO:0007669"/>
    <property type="project" value="UniProtKB-KW"/>
</dbReference>
<dbReference type="Gene3D" id="3.40.50.150">
    <property type="entry name" value="Vaccinia Virus protein VP39"/>
    <property type="match status" value="1"/>
</dbReference>
<reference evidence="1" key="1">
    <citation type="journal article" date="2021" name="Nat. Microbiol.">
        <title>Cocultivation of an ultrasmall environmental parasitic bacterium with lytic ability against bacteria associated with wastewater foams.</title>
        <authorList>
            <person name="Batinovic S."/>
            <person name="Rose J.J.A."/>
            <person name="Ratcliffe J."/>
            <person name="Seviour R.J."/>
            <person name="Petrovski S."/>
        </authorList>
    </citation>
    <scope>NUCLEOTIDE SEQUENCE</scope>
    <source>
        <strain evidence="1">CON44</strain>
    </source>
</reference>
<dbReference type="RefSeq" id="WP_005181643.1">
    <property type="nucleotide sequence ID" value="NZ_CP045804.1"/>
</dbReference>
<organism evidence="1">
    <name type="scientific">Gordonia amarae</name>
    <dbReference type="NCBI Taxonomy" id="36821"/>
    <lineage>
        <taxon>Bacteria</taxon>
        <taxon>Bacillati</taxon>
        <taxon>Actinomycetota</taxon>
        <taxon>Actinomycetes</taxon>
        <taxon>Mycobacteriales</taxon>
        <taxon>Gordoniaceae</taxon>
        <taxon>Gordonia</taxon>
    </lineage>
</organism>
<sequence length="78" mass="8345">MGQIDYWNHNTAYHTELVASVASDATRVLDIGCGDGLLLQKLASTSRHITGIDPDAAALTSARERLSDHPDAQMAGPR</sequence>
<dbReference type="SUPFAM" id="SSF53335">
    <property type="entry name" value="S-adenosyl-L-methionine-dependent methyltransferases"/>
    <property type="match status" value="1"/>
</dbReference>
<dbReference type="InterPro" id="IPR029063">
    <property type="entry name" value="SAM-dependent_MTases_sf"/>
</dbReference>
<evidence type="ECO:0000313" key="1">
    <source>
        <dbReference type="EMBL" id="QHN39811.1"/>
    </source>
</evidence>